<feature type="region of interest" description="Disordered" evidence="2">
    <location>
        <begin position="17"/>
        <end position="116"/>
    </location>
</feature>
<dbReference type="OrthoDB" id="325997at2759"/>
<sequence length="381" mass="43987">MSQARYIRDTKLEELKKLKNRKTTEPEILASMSNEPTKPEKPPSRPLTISQPELIPNQLIQNDPFKTEKPQSKPLTNPQPEPKPTSSIPNNPFRLEKPIEKPSEKQFPSFPMDPEAKIPPIDSEDQGIIELQDYILIQLQKQLQFLENKEKDLRNTSENLDQELNKLRSDRDTYLTSYDTFKKACENTQKMLENELDKLKGKNKKQKITKTPYHKSAIASEITELQTELKFLIEANEEKDEEIAYLENDLHKAKEEANKLNNLMNSGVFSSQPEPPPPSSDIHEQGPRRLLSDVGSTGAWSAHQKILEESKMSQFASPDPFENHYHQSTGETSQMYKEEPATPPHEYPQDYETRNNFEDHEEEKNDTPKRKNAGKTNFYVS</sequence>
<organism evidence="3 4">
    <name type="scientific">Stentor coeruleus</name>
    <dbReference type="NCBI Taxonomy" id="5963"/>
    <lineage>
        <taxon>Eukaryota</taxon>
        <taxon>Sar</taxon>
        <taxon>Alveolata</taxon>
        <taxon>Ciliophora</taxon>
        <taxon>Postciliodesmatophora</taxon>
        <taxon>Heterotrichea</taxon>
        <taxon>Heterotrichida</taxon>
        <taxon>Stentoridae</taxon>
        <taxon>Stentor</taxon>
    </lineage>
</organism>
<dbReference type="Proteomes" id="UP000187209">
    <property type="component" value="Unassembled WGS sequence"/>
</dbReference>
<evidence type="ECO:0000256" key="2">
    <source>
        <dbReference type="SAM" id="MobiDB-lite"/>
    </source>
</evidence>
<keyword evidence="1" id="KW-0175">Coiled coil</keyword>
<evidence type="ECO:0000313" key="4">
    <source>
        <dbReference type="Proteomes" id="UP000187209"/>
    </source>
</evidence>
<evidence type="ECO:0000256" key="1">
    <source>
        <dbReference type="SAM" id="Coils"/>
    </source>
</evidence>
<reference evidence="3 4" key="1">
    <citation type="submission" date="2016-11" db="EMBL/GenBank/DDBJ databases">
        <title>The macronuclear genome of Stentor coeruleus: a giant cell with tiny introns.</title>
        <authorList>
            <person name="Slabodnick M."/>
            <person name="Ruby J.G."/>
            <person name="Reiff S.B."/>
            <person name="Swart E.C."/>
            <person name="Gosai S."/>
            <person name="Prabakaran S."/>
            <person name="Witkowska E."/>
            <person name="Larue G.E."/>
            <person name="Fisher S."/>
            <person name="Freeman R.M."/>
            <person name="Gunawardena J."/>
            <person name="Chu W."/>
            <person name="Stover N.A."/>
            <person name="Gregory B.D."/>
            <person name="Nowacki M."/>
            <person name="Derisi J."/>
            <person name="Roy S.W."/>
            <person name="Marshall W.F."/>
            <person name="Sood P."/>
        </authorList>
    </citation>
    <scope>NUCLEOTIDE SEQUENCE [LARGE SCALE GENOMIC DNA]</scope>
    <source>
        <strain evidence="3">WM001</strain>
    </source>
</reference>
<dbReference type="AlphaFoldDB" id="A0A1R2C3N2"/>
<feature type="compositionally biased region" description="Basic and acidic residues" evidence="2">
    <location>
        <begin position="281"/>
        <end position="291"/>
    </location>
</feature>
<protein>
    <submittedName>
        <fullName evidence="3">Uncharacterized protein</fullName>
    </submittedName>
</protein>
<feature type="compositionally biased region" description="Basic and acidic residues" evidence="2">
    <location>
        <begin position="94"/>
        <end position="104"/>
    </location>
</feature>
<keyword evidence="4" id="KW-1185">Reference proteome</keyword>
<accession>A0A1R2C3N2</accession>
<feature type="region of interest" description="Disordered" evidence="2">
    <location>
        <begin position="265"/>
        <end position="381"/>
    </location>
</feature>
<evidence type="ECO:0000313" key="3">
    <source>
        <dbReference type="EMBL" id="OMJ83591.1"/>
    </source>
</evidence>
<dbReference type="EMBL" id="MPUH01000298">
    <property type="protein sequence ID" value="OMJ83591.1"/>
    <property type="molecule type" value="Genomic_DNA"/>
</dbReference>
<feature type="compositionally biased region" description="Polar residues" evidence="2">
    <location>
        <begin position="326"/>
        <end position="335"/>
    </location>
</feature>
<proteinExistence type="predicted"/>
<name>A0A1R2C3N2_9CILI</name>
<comment type="caution">
    <text evidence="3">The sequence shown here is derived from an EMBL/GenBank/DDBJ whole genome shotgun (WGS) entry which is preliminary data.</text>
</comment>
<gene>
    <name evidence="3" type="ORF">SteCoe_15441</name>
</gene>
<feature type="compositionally biased region" description="Basic and acidic residues" evidence="2">
    <location>
        <begin position="347"/>
        <end position="369"/>
    </location>
</feature>
<feature type="coiled-coil region" evidence="1">
    <location>
        <begin position="136"/>
        <end position="263"/>
    </location>
</feature>